<feature type="compositionally biased region" description="Polar residues" evidence="8">
    <location>
        <begin position="167"/>
        <end position="185"/>
    </location>
</feature>
<dbReference type="GO" id="GO:0008270">
    <property type="term" value="F:zinc ion binding"/>
    <property type="evidence" value="ECO:0007669"/>
    <property type="project" value="UniProtKB-KW"/>
</dbReference>
<proteinExistence type="predicted"/>
<evidence type="ECO:0000256" key="7">
    <source>
        <dbReference type="PROSITE-ProRule" id="PRU00509"/>
    </source>
</evidence>
<dbReference type="EMBL" id="HACA01020786">
    <property type="protein sequence ID" value="CDW38147.1"/>
    <property type="molecule type" value="Transcribed_RNA"/>
</dbReference>
<dbReference type="GO" id="GO:0008327">
    <property type="term" value="F:methyl-CpG binding"/>
    <property type="evidence" value="ECO:0007669"/>
    <property type="project" value="TreeGrafter"/>
</dbReference>
<evidence type="ECO:0000259" key="9">
    <source>
        <dbReference type="PROSITE" id="PS51058"/>
    </source>
</evidence>
<dbReference type="Pfam" id="PF02008">
    <property type="entry name" value="zf-CXXC"/>
    <property type="match status" value="1"/>
</dbReference>
<dbReference type="InterPro" id="IPR040388">
    <property type="entry name" value="CXXC4/CXXC5"/>
</dbReference>
<name>A0A0K2UJL2_LEPSM</name>
<accession>A0A0K2UJL2</accession>
<evidence type="ECO:0000256" key="4">
    <source>
        <dbReference type="ARBA" id="ARBA00022771"/>
    </source>
</evidence>
<dbReference type="GO" id="GO:0005634">
    <property type="term" value="C:nucleus"/>
    <property type="evidence" value="ECO:0007669"/>
    <property type="project" value="TreeGrafter"/>
</dbReference>
<protein>
    <recommendedName>
        <fullName evidence="9">CXXC-type domain-containing protein</fullName>
    </recommendedName>
</protein>
<keyword evidence="4 7" id="KW-0863">Zinc-finger</keyword>
<evidence type="ECO:0000313" key="10">
    <source>
        <dbReference type="EMBL" id="CDW38147.1"/>
    </source>
</evidence>
<reference evidence="10" key="1">
    <citation type="submission" date="2014-05" db="EMBL/GenBank/DDBJ databases">
        <authorList>
            <person name="Chronopoulou M."/>
        </authorList>
    </citation>
    <scope>NUCLEOTIDE SEQUENCE</scope>
    <source>
        <tissue evidence="10">Whole organism</tissue>
    </source>
</reference>
<dbReference type="OrthoDB" id="8777148at2759"/>
<keyword evidence="5" id="KW-0862">Zinc</keyword>
<feature type="domain" description="CXXC-type" evidence="9">
    <location>
        <begin position="278"/>
        <end position="318"/>
    </location>
</feature>
<evidence type="ECO:0000256" key="8">
    <source>
        <dbReference type="SAM" id="MobiDB-lite"/>
    </source>
</evidence>
<feature type="compositionally biased region" description="Polar residues" evidence="8">
    <location>
        <begin position="207"/>
        <end position="256"/>
    </location>
</feature>
<sequence>MESRVVGEDDEGVGGSVGGDVGLVGSRLVGSEGGVSWEFVGSGLCSGGAGVGGVLESVGLPGSSQYRPWEGSEVLLRGGLGYYGRNVDERLPSFESQFQELPLGYSPEGPYAYPAMGLGVPGTMSGALMNASGPPAPPSHLETSLRKRRAQGMYSKAAAVEAGGESRQPSLATSSSLDTHPTLVSQLRKKCRTGSLEESASESSSLQDTPGQVAAISSTDPSPESLSTQPDSFKPPTTNIINQHMIPSQPSLRQTLQPRQSKQRKQQPASSIDGDKPTKKKRKRCGECSGCQKKDNCGDCAPCRNEKSHQICKIRRCERLIEKKPKKISVSNIKSFFIH</sequence>
<evidence type="ECO:0000256" key="3">
    <source>
        <dbReference type="ARBA" id="ARBA00022723"/>
    </source>
</evidence>
<feature type="region of interest" description="Disordered" evidence="8">
    <location>
        <begin position="1"/>
        <end position="21"/>
    </location>
</feature>
<dbReference type="InterPro" id="IPR002857">
    <property type="entry name" value="Znf_CXXC"/>
</dbReference>
<dbReference type="PROSITE" id="PS51058">
    <property type="entry name" value="ZF_CXXC"/>
    <property type="match status" value="1"/>
</dbReference>
<keyword evidence="2" id="KW-0963">Cytoplasm</keyword>
<evidence type="ECO:0000256" key="1">
    <source>
        <dbReference type="ARBA" id="ARBA00004496"/>
    </source>
</evidence>
<organism evidence="10">
    <name type="scientific">Lepeophtheirus salmonis</name>
    <name type="common">Salmon louse</name>
    <name type="synonym">Caligus salmonis</name>
    <dbReference type="NCBI Taxonomy" id="72036"/>
    <lineage>
        <taxon>Eukaryota</taxon>
        <taxon>Metazoa</taxon>
        <taxon>Ecdysozoa</taxon>
        <taxon>Arthropoda</taxon>
        <taxon>Crustacea</taxon>
        <taxon>Multicrustacea</taxon>
        <taxon>Hexanauplia</taxon>
        <taxon>Copepoda</taxon>
        <taxon>Siphonostomatoida</taxon>
        <taxon>Caligidae</taxon>
        <taxon>Lepeophtheirus</taxon>
    </lineage>
</organism>
<keyword evidence="3" id="KW-0479">Metal-binding</keyword>
<evidence type="ECO:0000256" key="2">
    <source>
        <dbReference type="ARBA" id="ARBA00022490"/>
    </source>
</evidence>
<dbReference type="PANTHER" id="PTHR13419:SF0">
    <property type="entry name" value="CXXC-TYPE DOMAIN-CONTAINING PROTEIN"/>
    <property type="match status" value="1"/>
</dbReference>
<feature type="region of interest" description="Disordered" evidence="8">
    <location>
        <begin position="129"/>
        <end position="289"/>
    </location>
</feature>
<dbReference type="PANTHER" id="PTHR13419">
    <property type="entry name" value="ZINC FINGER-CONTAINING"/>
    <property type="match status" value="1"/>
</dbReference>
<keyword evidence="6" id="KW-0238">DNA-binding</keyword>
<comment type="subcellular location">
    <subcellularLocation>
        <location evidence="1">Cytoplasm</location>
    </subcellularLocation>
</comment>
<dbReference type="AlphaFoldDB" id="A0A0K2UJL2"/>
<evidence type="ECO:0000256" key="5">
    <source>
        <dbReference type="ARBA" id="ARBA00022833"/>
    </source>
</evidence>
<feature type="compositionally biased region" description="Low complexity" evidence="8">
    <location>
        <begin position="196"/>
        <end position="206"/>
    </location>
</feature>
<dbReference type="GO" id="GO:0005737">
    <property type="term" value="C:cytoplasm"/>
    <property type="evidence" value="ECO:0007669"/>
    <property type="project" value="UniProtKB-SubCell"/>
</dbReference>
<evidence type="ECO:0000256" key="6">
    <source>
        <dbReference type="ARBA" id="ARBA00023125"/>
    </source>
</evidence>